<dbReference type="EMBL" id="BMDD01000003">
    <property type="protein sequence ID" value="GGH79007.1"/>
    <property type="molecule type" value="Genomic_DNA"/>
</dbReference>
<dbReference type="RefSeq" id="WP_216673924.1">
    <property type="nucleotide sequence ID" value="NZ_BMDD01000003.1"/>
</dbReference>
<comment type="caution">
    <text evidence="1">The sequence shown here is derived from an EMBL/GenBank/DDBJ whole genome shotgun (WGS) entry which is preliminary data.</text>
</comment>
<organism evidence="1 2">
    <name type="scientific">Saccharibacillus endophyticus</name>
    <dbReference type="NCBI Taxonomy" id="2060666"/>
    <lineage>
        <taxon>Bacteria</taxon>
        <taxon>Bacillati</taxon>
        <taxon>Bacillota</taxon>
        <taxon>Bacilli</taxon>
        <taxon>Bacillales</taxon>
        <taxon>Paenibacillaceae</taxon>
        <taxon>Saccharibacillus</taxon>
    </lineage>
</organism>
<evidence type="ECO:0000313" key="2">
    <source>
        <dbReference type="Proteomes" id="UP000605427"/>
    </source>
</evidence>
<dbReference type="InterPro" id="IPR015045">
    <property type="entry name" value="MPT-1-like_LmxM"/>
</dbReference>
<dbReference type="Proteomes" id="UP000605427">
    <property type="component" value="Unassembled WGS sequence"/>
</dbReference>
<dbReference type="InterPro" id="IPR023296">
    <property type="entry name" value="Glyco_hydro_beta-prop_sf"/>
</dbReference>
<dbReference type="PANTHER" id="PTHR37036">
    <property type="match status" value="1"/>
</dbReference>
<evidence type="ECO:0000313" key="1">
    <source>
        <dbReference type="EMBL" id="GGH79007.1"/>
    </source>
</evidence>
<proteinExistence type="predicted"/>
<name>A0ABQ1ZWU5_9BACL</name>
<accession>A0ABQ1ZWU5</accession>
<dbReference type="Pfam" id="PF08950">
    <property type="entry name" value="DUF1861"/>
    <property type="match status" value="1"/>
</dbReference>
<sequence length="322" mass="36712">MKTKWTPKSCTELLKEYTPAHTNARKLIFHGVEGKDVYNITAPFWNEGEWYLAGRVEERSSEDSEIIFFTSENGVWTPKLNLPRFRLQDPFLTRLNNEWIMGGVQLQFSQEPDHHIEGWRTVLYHGYVLHELVHVKSGPWNMKDIRLTPLTNGKVGFFSRPFGVEGSIAVIGFNIIESFDELSETIFLHAHLFRDQFIKEEWGGANEVHMLSNGILGVLGHISYRDENGLLHYYAMTFGLDPWSLEKTEIKIIAVRSDFPPGPAKRSDLIDVIFSGGLTREMNGRAVLYVGASDTEAYSLDIPDPFLEYERLPAVSPETTSS</sequence>
<gene>
    <name evidence="1" type="ORF">GCM10007362_25150</name>
</gene>
<protein>
    <recommendedName>
        <fullName evidence="3">DUF1861 family protein</fullName>
    </recommendedName>
</protein>
<dbReference type="SUPFAM" id="SSF75005">
    <property type="entry name" value="Arabinanase/levansucrase/invertase"/>
    <property type="match status" value="1"/>
</dbReference>
<dbReference type="PANTHER" id="PTHR37036:SF2">
    <property type="entry name" value="DUF1861 FAMILY PROTEIN"/>
    <property type="match status" value="1"/>
</dbReference>
<keyword evidence="2" id="KW-1185">Reference proteome</keyword>
<reference evidence="2" key="1">
    <citation type="journal article" date="2019" name="Int. J. Syst. Evol. Microbiol.">
        <title>The Global Catalogue of Microorganisms (GCM) 10K type strain sequencing project: providing services to taxonomists for standard genome sequencing and annotation.</title>
        <authorList>
            <consortium name="The Broad Institute Genomics Platform"/>
            <consortium name="The Broad Institute Genome Sequencing Center for Infectious Disease"/>
            <person name="Wu L."/>
            <person name="Ma J."/>
        </authorList>
    </citation>
    <scope>NUCLEOTIDE SEQUENCE [LARGE SCALE GENOMIC DNA]</scope>
    <source>
        <strain evidence="2">CCM 8702</strain>
    </source>
</reference>
<dbReference type="Gene3D" id="2.115.10.20">
    <property type="entry name" value="Glycosyl hydrolase domain, family 43"/>
    <property type="match status" value="1"/>
</dbReference>
<evidence type="ECO:0008006" key="3">
    <source>
        <dbReference type="Google" id="ProtNLM"/>
    </source>
</evidence>